<dbReference type="EMBL" id="REGN01002737">
    <property type="protein sequence ID" value="RNA26475.1"/>
    <property type="molecule type" value="Genomic_DNA"/>
</dbReference>
<name>A0A3M7RT31_BRAPC</name>
<accession>A0A3M7RT31</accession>
<gene>
    <name evidence="1" type="ORF">BpHYR1_017680</name>
</gene>
<keyword evidence="2" id="KW-1185">Reference proteome</keyword>
<proteinExistence type="predicted"/>
<dbReference type="Proteomes" id="UP000276133">
    <property type="component" value="Unassembled WGS sequence"/>
</dbReference>
<reference evidence="1 2" key="1">
    <citation type="journal article" date="2018" name="Sci. Rep.">
        <title>Genomic signatures of local adaptation to the degree of environmental predictability in rotifers.</title>
        <authorList>
            <person name="Franch-Gras L."/>
            <person name="Hahn C."/>
            <person name="Garcia-Roger E.M."/>
            <person name="Carmona M.J."/>
            <person name="Serra M."/>
            <person name="Gomez A."/>
        </authorList>
    </citation>
    <scope>NUCLEOTIDE SEQUENCE [LARGE SCALE GENOMIC DNA]</scope>
    <source>
        <strain evidence="1">HYR1</strain>
    </source>
</reference>
<sequence length="161" mass="18190">MESVIEFQCFEVPMEIRVDYLNDNQETRRVSLHKTRIVSIHSNQWWNRTWRNRVSALFQVKDAPRGRLIVNGHVIPRLQRLAFGYYIPPSHQQKSYRAYEEGRLVGGAPISGVSMPTPSTLDVTQTSATPVRAPVQLDRASALVDRAPATVDPTLAPVINV</sequence>
<protein>
    <submittedName>
        <fullName evidence="1">Uncharacterized protein</fullName>
    </submittedName>
</protein>
<evidence type="ECO:0000313" key="1">
    <source>
        <dbReference type="EMBL" id="RNA26475.1"/>
    </source>
</evidence>
<dbReference type="AlphaFoldDB" id="A0A3M7RT31"/>
<comment type="caution">
    <text evidence="1">The sequence shown here is derived from an EMBL/GenBank/DDBJ whole genome shotgun (WGS) entry which is preliminary data.</text>
</comment>
<organism evidence="1 2">
    <name type="scientific">Brachionus plicatilis</name>
    <name type="common">Marine rotifer</name>
    <name type="synonym">Brachionus muelleri</name>
    <dbReference type="NCBI Taxonomy" id="10195"/>
    <lineage>
        <taxon>Eukaryota</taxon>
        <taxon>Metazoa</taxon>
        <taxon>Spiralia</taxon>
        <taxon>Gnathifera</taxon>
        <taxon>Rotifera</taxon>
        <taxon>Eurotatoria</taxon>
        <taxon>Monogononta</taxon>
        <taxon>Pseudotrocha</taxon>
        <taxon>Ploima</taxon>
        <taxon>Brachionidae</taxon>
        <taxon>Brachionus</taxon>
    </lineage>
</organism>
<evidence type="ECO:0000313" key="2">
    <source>
        <dbReference type="Proteomes" id="UP000276133"/>
    </source>
</evidence>